<evidence type="ECO:0000256" key="2">
    <source>
        <dbReference type="ARBA" id="ARBA00010519"/>
    </source>
</evidence>
<proteinExistence type="inferred from homology"/>
<dbReference type="Gene3D" id="1.10.287.3510">
    <property type="match status" value="1"/>
</dbReference>
<name>S4SWV3_9COLE</name>
<feature type="transmembrane region" description="Helical" evidence="11">
    <location>
        <begin position="55"/>
        <end position="78"/>
    </location>
</feature>
<evidence type="ECO:0000256" key="8">
    <source>
        <dbReference type="ARBA" id="ARBA00023136"/>
    </source>
</evidence>
<dbReference type="AlphaFoldDB" id="S4SWV3"/>
<accession>S4SWV3</accession>
<organism evidence="12">
    <name type="scientific">Abraeinae sp. MJTNT-2012</name>
    <dbReference type="NCBI Taxonomy" id="1227474"/>
    <lineage>
        <taxon>Eukaryota</taxon>
        <taxon>Metazoa</taxon>
        <taxon>Ecdysozoa</taxon>
        <taxon>Arthropoda</taxon>
        <taxon>Hexapoda</taxon>
        <taxon>Insecta</taxon>
        <taxon>Pterygota</taxon>
        <taxon>Neoptera</taxon>
        <taxon>Endopterygota</taxon>
        <taxon>Coleoptera</taxon>
        <taxon>Polyphaga</taxon>
        <taxon>Staphyliniformia</taxon>
        <taxon>Histeridae</taxon>
        <taxon>Abraeinae</taxon>
    </lineage>
</organism>
<feature type="transmembrane region" description="Helical" evidence="11">
    <location>
        <begin position="24"/>
        <end position="49"/>
    </location>
</feature>
<dbReference type="InterPro" id="IPR039428">
    <property type="entry name" value="NUOK/Mnh_C1-like"/>
</dbReference>
<keyword evidence="8 11" id="KW-0472">Membrane</keyword>
<evidence type="ECO:0000256" key="6">
    <source>
        <dbReference type="ARBA" id="ARBA00022989"/>
    </source>
</evidence>
<evidence type="ECO:0000256" key="7">
    <source>
        <dbReference type="ARBA" id="ARBA00023027"/>
    </source>
</evidence>
<sequence length="93" mass="10987">MLIYISSFMYLMGLLSFCMMRKHLLLMLLTLEFIVLSLYFLLIVVLSYFSYEFYFSMIFLIMSVCEGSLGLSILISLIRSHGNDYFNSYNVVW</sequence>
<evidence type="ECO:0000256" key="11">
    <source>
        <dbReference type="SAM" id="Phobius"/>
    </source>
</evidence>
<evidence type="ECO:0000313" key="12">
    <source>
        <dbReference type="EMBL" id="AFQ62406.1"/>
    </source>
</evidence>
<gene>
    <name evidence="12" type="primary">ND4L</name>
</gene>
<keyword evidence="4 11" id="KW-0812">Transmembrane</keyword>
<reference evidence="12" key="1">
    <citation type="submission" date="2012-07" db="EMBL/GenBank/DDBJ databases">
        <title>Mitogenomics of the Coleoptera under dense taxon sampling.</title>
        <authorList>
            <person name="Timmermans M.J.T.N."/>
            <person name="Lim J."/>
            <person name="Dodsworth S."/>
            <person name="Haran J."/>
            <person name="Ahrens D."/>
            <person name="Bocak L."/>
            <person name="London A."/>
            <person name="Culverwell L."/>
            <person name="Vogler A.P."/>
        </authorList>
    </citation>
    <scope>NUCLEOTIDE SEQUENCE</scope>
</reference>
<geneLocation type="mitochondrion" evidence="12"/>
<comment type="subcellular location">
    <subcellularLocation>
        <location evidence="1">Membrane</location>
        <topology evidence="1">Multi-pass membrane protein</topology>
    </subcellularLocation>
</comment>
<evidence type="ECO:0000256" key="3">
    <source>
        <dbReference type="ARBA" id="ARBA00016612"/>
    </source>
</evidence>
<evidence type="ECO:0000256" key="9">
    <source>
        <dbReference type="ARBA" id="ARBA00031586"/>
    </source>
</evidence>
<dbReference type="GO" id="GO:0008137">
    <property type="term" value="F:NADH dehydrogenase (ubiquinone) activity"/>
    <property type="evidence" value="ECO:0007669"/>
    <property type="project" value="UniProtKB-EC"/>
</dbReference>
<keyword evidence="5" id="KW-1278">Translocase</keyword>
<dbReference type="EMBL" id="JX313690">
    <property type="protein sequence ID" value="AFQ62406.1"/>
    <property type="molecule type" value="Genomic_DNA"/>
</dbReference>
<protein>
    <recommendedName>
        <fullName evidence="3">NADH-ubiquinone oxidoreductase chain 4L</fullName>
    </recommendedName>
    <alternativeName>
        <fullName evidence="9">NADH dehydrogenase subunit 4L</fullName>
    </alternativeName>
</protein>
<evidence type="ECO:0000256" key="1">
    <source>
        <dbReference type="ARBA" id="ARBA00004141"/>
    </source>
</evidence>
<keyword evidence="7" id="KW-0520">NAD</keyword>
<comment type="catalytic activity">
    <reaction evidence="10">
        <text>a ubiquinone + NADH + 5 H(+)(in) = a ubiquinol + NAD(+) + 4 H(+)(out)</text>
        <dbReference type="Rhea" id="RHEA:29091"/>
        <dbReference type="Rhea" id="RHEA-COMP:9565"/>
        <dbReference type="Rhea" id="RHEA-COMP:9566"/>
        <dbReference type="ChEBI" id="CHEBI:15378"/>
        <dbReference type="ChEBI" id="CHEBI:16389"/>
        <dbReference type="ChEBI" id="CHEBI:17976"/>
        <dbReference type="ChEBI" id="CHEBI:57540"/>
        <dbReference type="ChEBI" id="CHEBI:57945"/>
        <dbReference type="EC" id="7.1.1.2"/>
    </reaction>
</comment>
<keyword evidence="6 11" id="KW-1133">Transmembrane helix</keyword>
<comment type="similarity">
    <text evidence="2">Belongs to the complex I subunit 4L family.</text>
</comment>
<evidence type="ECO:0000256" key="5">
    <source>
        <dbReference type="ARBA" id="ARBA00022967"/>
    </source>
</evidence>
<evidence type="ECO:0000256" key="10">
    <source>
        <dbReference type="ARBA" id="ARBA00049551"/>
    </source>
</evidence>
<keyword evidence="12" id="KW-0496">Mitochondrion</keyword>
<dbReference type="Pfam" id="PF00420">
    <property type="entry name" value="Oxidored_q2"/>
    <property type="match status" value="1"/>
</dbReference>
<dbReference type="GO" id="GO:0016020">
    <property type="term" value="C:membrane"/>
    <property type="evidence" value="ECO:0007669"/>
    <property type="project" value="UniProtKB-SubCell"/>
</dbReference>
<evidence type="ECO:0000256" key="4">
    <source>
        <dbReference type="ARBA" id="ARBA00022692"/>
    </source>
</evidence>